<gene>
    <name evidence="2" type="ORF">U9M48_002153</name>
</gene>
<sequence length="114" mass="13566">MLIQGTGRRRAVRERERDAADRELLQRRGGWPRRQAERRPPHQAADPRERHRAGRVDLLHHSVNRERGLHPLLRRSALPRPEKLSEDPDERDYFDSTPGFEDKLDDDLFFDGRR</sequence>
<feature type="compositionally biased region" description="Acidic residues" evidence="1">
    <location>
        <begin position="103"/>
        <end position="114"/>
    </location>
</feature>
<feature type="compositionally biased region" description="Basic and acidic residues" evidence="1">
    <location>
        <begin position="34"/>
        <end position="69"/>
    </location>
</feature>
<name>A0AAQ3PHC2_PASNO</name>
<keyword evidence="3" id="KW-1185">Reference proteome</keyword>
<dbReference type="Proteomes" id="UP001341281">
    <property type="component" value="Chromosome 01"/>
</dbReference>
<dbReference type="AlphaFoldDB" id="A0AAQ3PHC2"/>
<evidence type="ECO:0000256" key="1">
    <source>
        <dbReference type="SAM" id="MobiDB-lite"/>
    </source>
</evidence>
<proteinExistence type="predicted"/>
<reference evidence="2 3" key="1">
    <citation type="submission" date="2024-02" db="EMBL/GenBank/DDBJ databases">
        <title>High-quality chromosome-scale genome assembly of Pensacola bahiagrass (Paspalum notatum Flugge var. saurae).</title>
        <authorList>
            <person name="Vega J.M."/>
            <person name="Podio M."/>
            <person name="Orjuela J."/>
            <person name="Siena L.A."/>
            <person name="Pessino S.C."/>
            <person name="Combes M.C."/>
            <person name="Mariac C."/>
            <person name="Albertini E."/>
            <person name="Pupilli F."/>
            <person name="Ortiz J.P.A."/>
            <person name="Leblanc O."/>
        </authorList>
    </citation>
    <scope>NUCLEOTIDE SEQUENCE [LARGE SCALE GENOMIC DNA]</scope>
    <source>
        <strain evidence="2">R1</strain>
        <tissue evidence="2">Leaf</tissue>
    </source>
</reference>
<evidence type="ECO:0000313" key="3">
    <source>
        <dbReference type="Proteomes" id="UP001341281"/>
    </source>
</evidence>
<evidence type="ECO:0000313" key="2">
    <source>
        <dbReference type="EMBL" id="WVZ50952.1"/>
    </source>
</evidence>
<feature type="compositionally biased region" description="Basic and acidic residues" evidence="1">
    <location>
        <begin position="80"/>
        <end position="94"/>
    </location>
</feature>
<protein>
    <submittedName>
        <fullName evidence="2">Uncharacterized protein</fullName>
    </submittedName>
</protein>
<feature type="compositionally biased region" description="Basic and acidic residues" evidence="1">
    <location>
        <begin position="13"/>
        <end position="26"/>
    </location>
</feature>
<dbReference type="EMBL" id="CP144745">
    <property type="protein sequence ID" value="WVZ50952.1"/>
    <property type="molecule type" value="Genomic_DNA"/>
</dbReference>
<feature type="region of interest" description="Disordered" evidence="1">
    <location>
        <begin position="1"/>
        <end position="114"/>
    </location>
</feature>
<organism evidence="2 3">
    <name type="scientific">Paspalum notatum var. saurae</name>
    <dbReference type="NCBI Taxonomy" id="547442"/>
    <lineage>
        <taxon>Eukaryota</taxon>
        <taxon>Viridiplantae</taxon>
        <taxon>Streptophyta</taxon>
        <taxon>Embryophyta</taxon>
        <taxon>Tracheophyta</taxon>
        <taxon>Spermatophyta</taxon>
        <taxon>Magnoliopsida</taxon>
        <taxon>Liliopsida</taxon>
        <taxon>Poales</taxon>
        <taxon>Poaceae</taxon>
        <taxon>PACMAD clade</taxon>
        <taxon>Panicoideae</taxon>
        <taxon>Andropogonodae</taxon>
        <taxon>Paspaleae</taxon>
        <taxon>Paspalinae</taxon>
        <taxon>Paspalum</taxon>
    </lineage>
</organism>
<accession>A0AAQ3PHC2</accession>